<dbReference type="AlphaFoldDB" id="A0A1W9YWH4"/>
<dbReference type="Proteomes" id="UP000192366">
    <property type="component" value="Unassembled WGS sequence"/>
</dbReference>
<dbReference type="Pfam" id="PF09995">
    <property type="entry name" value="MPAB_Lcp_cat"/>
    <property type="match status" value="1"/>
</dbReference>
<dbReference type="EMBL" id="MVHJ01000010">
    <property type="protein sequence ID" value="ORA04414.1"/>
    <property type="molecule type" value="Genomic_DNA"/>
</dbReference>
<evidence type="ECO:0000313" key="2">
    <source>
        <dbReference type="EMBL" id="ORA04414.1"/>
    </source>
</evidence>
<proteinExistence type="predicted"/>
<dbReference type="InterPro" id="IPR018713">
    <property type="entry name" value="MPAB/Lcp_cat_dom"/>
</dbReference>
<dbReference type="STRING" id="564198.BST17_14085"/>
<organism evidence="2 3">
    <name type="scientific">Mycolicibacterium bacteremicum</name>
    <name type="common">Mycobacterium bacteremicum</name>
    <dbReference type="NCBI Taxonomy" id="564198"/>
    <lineage>
        <taxon>Bacteria</taxon>
        <taxon>Bacillati</taxon>
        <taxon>Actinomycetota</taxon>
        <taxon>Actinomycetes</taxon>
        <taxon>Mycobacteriales</taxon>
        <taxon>Mycobacteriaceae</taxon>
        <taxon>Mycolicibacterium</taxon>
    </lineage>
</organism>
<dbReference type="GO" id="GO:0016491">
    <property type="term" value="F:oxidoreductase activity"/>
    <property type="evidence" value="ECO:0007669"/>
    <property type="project" value="InterPro"/>
</dbReference>
<dbReference type="InterPro" id="IPR037473">
    <property type="entry name" value="Lcp-like"/>
</dbReference>
<keyword evidence="3" id="KW-1185">Reference proteome</keyword>
<evidence type="ECO:0000259" key="1">
    <source>
        <dbReference type="Pfam" id="PF09995"/>
    </source>
</evidence>
<dbReference type="PANTHER" id="PTHR37539">
    <property type="entry name" value="SECRETED PROTEIN-RELATED"/>
    <property type="match status" value="1"/>
</dbReference>
<evidence type="ECO:0000313" key="3">
    <source>
        <dbReference type="Proteomes" id="UP000192366"/>
    </source>
</evidence>
<protein>
    <recommendedName>
        <fullName evidence="1">ER-bound oxygenase mpaB/mpaB'/Rubber oxygenase catalytic domain-containing protein</fullName>
    </recommendedName>
</protein>
<feature type="domain" description="ER-bound oxygenase mpaB/mpaB'/Rubber oxygenase catalytic" evidence="1">
    <location>
        <begin position="128"/>
        <end position="366"/>
    </location>
</feature>
<reference evidence="2 3" key="1">
    <citation type="submission" date="2017-02" db="EMBL/GenBank/DDBJ databases">
        <title>The new phylogeny of genus Mycobacterium.</title>
        <authorList>
            <person name="Tortoli E."/>
            <person name="Trovato A."/>
            <person name="Cirillo D.M."/>
        </authorList>
    </citation>
    <scope>NUCLEOTIDE SEQUENCE [LARGE SCALE GENOMIC DNA]</scope>
    <source>
        <strain evidence="2 3">DSM 45578</strain>
    </source>
</reference>
<accession>A0A1W9YWH4</accession>
<sequence>MRRSVMTTDQAVYREGSLDVPEGLPRGIDLGRINNREIALARYGRDYTERLTDHALLGDDHAYRAFLDFKDKSKNASWRMFEQALDHGIDSLDDPSDGLVGLFEQLDHVPDWVDWDQLYRGAIAVWRVGPAAPMVLTYCSIGAGFSMYSSTRPVLFSGRLKDQQEVGGRLTESFRYVVSAYGPGQMTRKGDGFRLTAKVRMIHAAVRNTLSHSPHWDWEAWGLPISNLDSMNTQAGQFGVTLVDGIRAAGIRLSDQEEEDIFALSRYVGWVIGIPESILHTNVDDARMKVKFHKLVELPADDLCREVVKTIIEYASEKPPGDAEILPAAVAKFMTTERRTHLAWGLIQNWQPKYVNEMLGVEKTPWRFAMPVAKPFISAADRISRLLPHDDEAKAMKTIKMLGGAIELPDDQREQEVANPETLTADIAANKGKVPRRSKQTVGV</sequence>
<comment type="caution">
    <text evidence="2">The sequence shown here is derived from an EMBL/GenBank/DDBJ whole genome shotgun (WGS) entry which is preliminary data.</text>
</comment>
<name>A0A1W9YWH4_MYCBA</name>
<gene>
    <name evidence="2" type="ORF">BST17_14085</name>
</gene>
<dbReference type="PANTHER" id="PTHR37539:SF1">
    <property type="entry name" value="ER-BOUND OXYGENASE MPAB_MPAB'_RUBBER OXYGENASE CATALYTIC DOMAIN-CONTAINING PROTEIN"/>
    <property type="match status" value="1"/>
</dbReference>